<dbReference type="Gene3D" id="3.40.50.300">
    <property type="entry name" value="P-loop containing nucleotide triphosphate hydrolases"/>
    <property type="match status" value="1"/>
</dbReference>
<dbReference type="EMBL" id="MHQL01000057">
    <property type="protein sequence ID" value="OHA01675.1"/>
    <property type="molecule type" value="Genomic_DNA"/>
</dbReference>
<evidence type="ECO:0000259" key="3">
    <source>
        <dbReference type="Pfam" id="PF03976"/>
    </source>
</evidence>
<accession>A0A1G2KQH8</accession>
<feature type="domain" description="Polyphosphate kinase-2-related" evidence="3">
    <location>
        <begin position="29"/>
        <end position="260"/>
    </location>
</feature>
<evidence type="ECO:0000256" key="1">
    <source>
        <dbReference type="ARBA" id="ARBA00022679"/>
    </source>
</evidence>
<proteinExistence type="predicted"/>
<dbReference type="Proteomes" id="UP000177811">
    <property type="component" value="Unassembled WGS sequence"/>
</dbReference>
<comment type="caution">
    <text evidence="4">The sequence shown here is derived from an EMBL/GenBank/DDBJ whole genome shotgun (WGS) entry which is preliminary data.</text>
</comment>
<keyword evidence="1" id="KW-0808">Transferase</keyword>
<keyword evidence="2" id="KW-0418">Kinase</keyword>
<reference evidence="4 5" key="1">
    <citation type="journal article" date="2016" name="Nat. Commun.">
        <title>Thousands of microbial genomes shed light on interconnected biogeochemical processes in an aquifer system.</title>
        <authorList>
            <person name="Anantharaman K."/>
            <person name="Brown C.T."/>
            <person name="Hug L.A."/>
            <person name="Sharon I."/>
            <person name="Castelle C.J."/>
            <person name="Probst A.J."/>
            <person name="Thomas B.C."/>
            <person name="Singh A."/>
            <person name="Wilkins M.J."/>
            <person name="Karaoz U."/>
            <person name="Brodie E.L."/>
            <person name="Williams K.H."/>
            <person name="Hubbard S.S."/>
            <person name="Banfield J.F."/>
        </authorList>
    </citation>
    <scope>NUCLEOTIDE SEQUENCE [LARGE SCALE GENOMIC DNA]</scope>
</reference>
<dbReference type="InterPro" id="IPR022488">
    <property type="entry name" value="PPK2-related"/>
</dbReference>
<dbReference type="PIRSF" id="PIRSF028756">
    <property type="entry name" value="PPK2_prd"/>
    <property type="match status" value="1"/>
</dbReference>
<name>A0A1G2KQH8_9BACT</name>
<dbReference type="PANTHER" id="PTHR34383:SF3">
    <property type="entry name" value="POLYPHOSPHATE:AMP PHOSPHOTRANSFERASE"/>
    <property type="match status" value="1"/>
</dbReference>
<evidence type="ECO:0000256" key="2">
    <source>
        <dbReference type="ARBA" id="ARBA00022777"/>
    </source>
</evidence>
<dbReference type="InterPro" id="IPR022300">
    <property type="entry name" value="PPK2-rel_1"/>
</dbReference>
<evidence type="ECO:0000313" key="5">
    <source>
        <dbReference type="Proteomes" id="UP000177811"/>
    </source>
</evidence>
<dbReference type="NCBIfam" id="TIGR03709">
    <property type="entry name" value="PPK2_rel_1"/>
    <property type="match status" value="1"/>
</dbReference>
<gene>
    <name evidence="4" type="ORF">A3C16_04475</name>
</gene>
<organism evidence="4 5">
    <name type="scientific">Candidatus Sungbacteria bacterium RIFCSPHIGHO2_02_FULL_51_29</name>
    <dbReference type="NCBI Taxonomy" id="1802273"/>
    <lineage>
        <taxon>Bacteria</taxon>
        <taxon>Candidatus Sungiibacteriota</taxon>
    </lineage>
</organism>
<sequence>MHLDRYISVGNQPIRLAEHNPRFTGKFKNKEGAQKKLVRLVKELKALQEVLYAQDTYAVLLILQGMDAGGKDSTVKYVMSGVNPMGCQVFSFKAPSHEELEHDYLWRCAMRVPERGRIGIFNRSYYEELVVVRVHPELLEKQRIPAAVRSANIWQARFNEINNFERYLTQNGVVVLKFFLNLSKEEQKARFLDRLTKPEKNWKFSMNDIRERVHWDAYMRAYEDMINHTSTSWAPWHIVPADHKWFTRALVADILIQKLRSLDLRYPIMGKDEHEKNLALFRTMLQEEEKK</sequence>
<dbReference type="InterPro" id="IPR027417">
    <property type="entry name" value="P-loop_NTPase"/>
</dbReference>
<dbReference type="PANTHER" id="PTHR34383">
    <property type="entry name" value="POLYPHOSPHATE:AMP PHOSPHOTRANSFERASE-RELATED"/>
    <property type="match status" value="1"/>
</dbReference>
<dbReference type="GO" id="GO:0006797">
    <property type="term" value="P:polyphosphate metabolic process"/>
    <property type="evidence" value="ECO:0007669"/>
    <property type="project" value="InterPro"/>
</dbReference>
<dbReference type="InterPro" id="IPR016898">
    <property type="entry name" value="Polyphosphate_phosphotransfera"/>
</dbReference>
<dbReference type="AlphaFoldDB" id="A0A1G2KQH8"/>
<protein>
    <recommendedName>
        <fullName evidence="3">Polyphosphate kinase-2-related domain-containing protein</fullName>
    </recommendedName>
</protein>
<dbReference type="GO" id="GO:0008976">
    <property type="term" value="F:polyphosphate kinase activity"/>
    <property type="evidence" value="ECO:0007669"/>
    <property type="project" value="InterPro"/>
</dbReference>
<dbReference type="SUPFAM" id="SSF52540">
    <property type="entry name" value="P-loop containing nucleoside triphosphate hydrolases"/>
    <property type="match status" value="1"/>
</dbReference>
<evidence type="ECO:0000313" key="4">
    <source>
        <dbReference type="EMBL" id="OHA01675.1"/>
    </source>
</evidence>
<dbReference type="Pfam" id="PF03976">
    <property type="entry name" value="PPK2"/>
    <property type="match status" value="1"/>
</dbReference>